<evidence type="ECO:0000259" key="4">
    <source>
        <dbReference type="PROSITE" id="PS51746"/>
    </source>
</evidence>
<sequence>MIPDIESIIYYCMPPDDGAQGAFNQMAYLTLIQQNPRRFKLIPPSVTMGSALVNDLVLESGTVSRRHALIEIQGQTWQIRDLDSTNGVYLNGVAVSMATLSYGDRISLGEDLLIFHENAEDPMPKTRDEMELLTLQACSDLNRKTGSSGSNADCAANAAYGSDAVYGSSGTGSGGDSAADSETGSSGFFRGLLNSISLSGRLGRSSDRNGSDDSTAMRSVEKCADNEKSTKDGPAIPSCEQQFSEGRSTRMFHSLLDMAKVINTAPDKDRLIAWIAPKAMETLSAARAFVFLTHGDKTPLPLSPLMRKTGSSSRGHGKNSESPADETPPELRIHLRIASDPAEPKPQNHPHIMELAHSSWETGATFIHDPENRSNDDFWTSPVPSIPEGVAGVATVPLKAGDRVLGIVHIEKDAASGAFSDDELSYLKGCCELLTSGLISFLTREILIMKSRTEEELAIGARIQRDLLPRKAPEVKGFDIYGKNIPAKEIGGDYYDFFLLDDDHLVILVCDVSGKGVASGMVATMIRSIVRSHTDICHNPRDMMLKLNKVLVQDVEDGMYATIFFSVLELSTRVLAYSCCGHEPPIISKPGNPLLRRLEAKGMAVGLFDGAQYSVASVKLKLGERLIIFTDGVTDLENEEGEPLENDHFEEFIQEAVGSNPREFFNSTFQMLRAYQARAEQADDITMVVVDVLLPFMKPTYVEEE</sequence>
<name>A0A2N1PJT3_9BACT</name>
<gene>
    <name evidence="5" type="ORF">CVV64_18090</name>
</gene>
<dbReference type="SUPFAM" id="SSF81606">
    <property type="entry name" value="PP2C-like"/>
    <property type="match status" value="1"/>
</dbReference>
<dbReference type="SMART" id="SM00331">
    <property type="entry name" value="PP2C_SIG"/>
    <property type="match status" value="1"/>
</dbReference>
<evidence type="ECO:0008006" key="7">
    <source>
        <dbReference type="Google" id="ProtNLM"/>
    </source>
</evidence>
<dbReference type="PROSITE" id="PS51746">
    <property type="entry name" value="PPM_2"/>
    <property type="match status" value="1"/>
</dbReference>
<keyword evidence="1" id="KW-0378">Hydrolase</keyword>
<dbReference type="InterPro" id="IPR008984">
    <property type="entry name" value="SMAD_FHA_dom_sf"/>
</dbReference>
<dbReference type="InterPro" id="IPR000253">
    <property type="entry name" value="FHA_dom"/>
</dbReference>
<dbReference type="SUPFAM" id="SSF49879">
    <property type="entry name" value="SMAD/FHA domain"/>
    <property type="match status" value="1"/>
</dbReference>
<dbReference type="Gene3D" id="3.30.450.40">
    <property type="match status" value="1"/>
</dbReference>
<dbReference type="Proteomes" id="UP000233256">
    <property type="component" value="Unassembled WGS sequence"/>
</dbReference>
<reference evidence="5 6" key="1">
    <citation type="journal article" date="2017" name="ISME J.">
        <title>Potential for microbial H2 and metal transformations associated with novel bacteria and archaea in deep terrestrial subsurface sediments.</title>
        <authorList>
            <person name="Hernsdorf A.W."/>
            <person name="Amano Y."/>
            <person name="Miyakawa K."/>
            <person name="Ise K."/>
            <person name="Suzuki Y."/>
            <person name="Anantharaman K."/>
            <person name="Probst A."/>
            <person name="Burstein D."/>
            <person name="Thomas B.C."/>
            <person name="Banfield J.F."/>
        </authorList>
    </citation>
    <scope>NUCLEOTIDE SEQUENCE [LARGE SCALE GENOMIC DNA]</scope>
    <source>
        <strain evidence="5">HGW-Wallbacteria-1</strain>
    </source>
</reference>
<accession>A0A2N1PJT3</accession>
<dbReference type="InterPro" id="IPR029016">
    <property type="entry name" value="GAF-like_dom_sf"/>
</dbReference>
<dbReference type="InterPro" id="IPR036457">
    <property type="entry name" value="PPM-type-like_dom_sf"/>
</dbReference>
<dbReference type="CDD" id="cd00060">
    <property type="entry name" value="FHA"/>
    <property type="match status" value="1"/>
</dbReference>
<feature type="domain" description="FHA" evidence="3">
    <location>
        <begin position="46"/>
        <end position="95"/>
    </location>
</feature>
<dbReference type="InterPro" id="IPR001932">
    <property type="entry name" value="PPM-type_phosphatase-like_dom"/>
</dbReference>
<comment type="caution">
    <text evidence="5">The sequence shown here is derived from an EMBL/GenBank/DDBJ whole genome shotgun (WGS) entry which is preliminary data.</text>
</comment>
<feature type="domain" description="PPM-type phosphatase" evidence="4">
    <location>
        <begin position="477"/>
        <end position="692"/>
    </location>
</feature>
<feature type="region of interest" description="Disordered" evidence="2">
    <location>
        <begin position="224"/>
        <end position="244"/>
    </location>
</feature>
<dbReference type="Gene3D" id="2.60.200.20">
    <property type="match status" value="1"/>
</dbReference>
<dbReference type="SUPFAM" id="SSF55781">
    <property type="entry name" value="GAF domain-like"/>
    <property type="match status" value="1"/>
</dbReference>
<dbReference type="PANTHER" id="PTHR43156:SF2">
    <property type="entry name" value="STAGE II SPORULATION PROTEIN E"/>
    <property type="match status" value="1"/>
</dbReference>
<dbReference type="Pfam" id="PF07228">
    <property type="entry name" value="SpoIIE"/>
    <property type="match status" value="1"/>
</dbReference>
<evidence type="ECO:0000259" key="3">
    <source>
        <dbReference type="PROSITE" id="PS50006"/>
    </source>
</evidence>
<feature type="region of interest" description="Disordered" evidence="2">
    <location>
        <begin position="301"/>
        <end position="329"/>
    </location>
</feature>
<dbReference type="PROSITE" id="PS50006">
    <property type="entry name" value="FHA_DOMAIN"/>
    <property type="match status" value="1"/>
</dbReference>
<evidence type="ECO:0000256" key="2">
    <source>
        <dbReference type="SAM" id="MobiDB-lite"/>
    </source>
</evidence>
<dbReference type="Pfam" id="PF00498">
    <property type="entry name" value="FHA"/>
    <property type="match status" value="1"/>
</dbReference>
<proteinExistence type="predicted"/>
<protein>
    <recommendedName>
        <fullName evidence="7">FHA domain-containing protein</fullName>
    </recommendedName>
</protein>
<organism evidence="5 6">
    <name type="scientific">Candidatus Wallbacteria bacterium HGW-Wallbacteria-1</name>
    <dbReference type="NCBI Taxonomy" id="2013854"/>
    <lineage>
        <taxon>Bacteria</taxon>
        <taxon>Candidatus Walliibacteriota</taxon>
    </lineage>
</organism>
<evidence type="ECO:0000313" key="6">
    <source>
        <dbReference type="Proteomes" id="UP000233256"/>
    </source>
</evidence>
<dbReference type="Gene3D" id="3.60.40.10">
    <property type="entry name" value="PPM-type phosphatase domain"/>
    <property type="match status" value="1"/>
</dbReference>
<dbReference type="EMBL" id="PGXC01000040">
    <property type="protein sequence ID" value="PKK88603.1"/>
    <property type="molecule type" value="Genomic_DNA"/>
</dbReference>
<evidence type="ECO:0000256" key="1">
    <source>
        <dbReference type="ARBA" id="ARBA00022801"/>
    </source>
</evidence>
<dbReference type="PANTHER" id="PTHR43156">
    <property type="entry name" value="STAGE II SPORULATION PROTEIN E-RELATED"/>
    <property type="match status" value="1"/>
</dbReference>
<dbReference type="GO" id="GO:0016791">
    <property type="term" value="F:phosphatase activity"/>
    <property type="evidence" value="ECO:0007669"/>
    <property type="project" value="TreeGrafter"/>
</dbReference>
<dbReference type="AlphaFoldDB" id="A0A2N1PJT3"/>
<dbReference type="InterPro" id="IPR052016">
    <property type="entry name" value="Bact_Sigma-Reg"/>
</dbReference>
<evidence type="ECO:0000313" key="5">
    <source>
        <dbReference type="EMBL" id="PKK88603.1"/>
    </source>
</evidence>
<dbReference type="SMART" id="SM00240">
    <property type="entry name" value="FHA"/>
    <property type="match status" value="1"/>
</dbReference>